<keyword evidence="2" id="KW-1185">Reference proteome</keyword>
<name>A0A5B7HG35_PORTR</name>
<gene>
    <name evidence="1" type="ORF">E2C01_062445</name>
</gene>
<protein>
    <submittedName>
        <fullName evidence="1">Uncharacterized protein</fullName>
    </submittedName>
</protein>
<sequence>MEAVLMRHSSLWSTVNLPRKDCIHISYLYATCVLCQAARSTHPASAKAIVHFNSLILRFAHADKQVASNVWLLRLTWFIR</sequence>
<comment type="caution">
    <text evidence="1">The sequence shown here is derived from an EMBL/GenBank/DDBJ whole genome shotgun (WGS) entry which is preliminary data.</text>
</comment>
<evidence type="ECO:0000313" key="1">
    <source>
        <dbReference type="EMBL" id="MPC68247.1"/>
    </source>
</evidence>
<reference evidence="1 2" key="1">
    <citation type="submission" date="2019-05" db="EMBL/GenBank/DDBJ databases">
        <title>Another draft genome of Portunus trituberculatus and its Hox gene families provides insights of decapod evolution.</title>
        <authorList>
            <person name="Jeong J.-H."/>
            <person name="Song I."/>
            <person name="Kim S."/>
            <person name="Choi T."/>
            <person name="Kim D."/>
            <person name="Ryu S."/>
            <person name="Kim W."/>
        </authorList>
    </citation>
    <scope>NUCLEOTIDE SEQUENCE [LARGE SCALE GENOMIC DNA]</scope>
    <source>
        <tissue evidence="1">Muscle</tissue>
    </source>
</reference>
<proteinExistence type="predicted"/>
<dbReference type="Proteomes" id="UP000324222">
    <property type="component" value="Unassembled WGS sequence"/>
</dbReference>
<evidence type="ECO:0000313" key="2">
    <source>
        <dbReference type="Proteomes" id="UP000324222"/>
    </source>
</evidence>
<dbReference type="AlphaFoldDB" id="A0A5B7HG35"/>
<dbReference type="EMBL" id="VSRR010027544">
    <property type="protein sequence ID" value="MPC68247.1"/>
    <property type="molecule type" value="Genomic_DNA"/>
</dbReference>
<accession>A0A5B7HG35</accession>
<organism evidence="1 2">
    <name type="scientific">Portunus trituberculatus</name>
    <name type="common">Swimming crab</name>
    <name type="synonym">Neptunus trituberculatus</name>
    <dbReference type="NCBI Taxonomy" id="210409"/>
    <lineage>
        <taxon>Eukaryota</taxon>
        <taxon>Metazoa</taxon>
        <taxon>Ecdysozoa</taxon>
        <taxon>Arthropoda</taxon>
        <taxon>Crustacea</taxon>
        <taxon>Multicrustacea</taxon>
        <taxon>Malacostraca</taxon>
        <taxon>Eumalacostraca</taxon>
        <taxon>Eucarida</taxon>
        <taxon>Decapoda</taxon>
        <taxon>Pleocyemata</taxon>
        <taxon>Brachyura</taxon>
        <taxon>Eubrachyura</taxon>
        <taxon>Portunoidea</taxon>
        <taxon>Portunidae</taxon>
        <taxon>Portuninae</taxon>
        <taxon>Portunus</taxon>
    </lineage>
</organism>